<protein>
    <submittedName>
        <fullName evidence="1">Uncharacterized protein</fullName>
    </submittedName>
</protein>
<evidence type="ECO:0000313" key="2">
    <source>
        <dbReference type="EMBL" id="WVW78927.1"/>
    </source>
</evidence>
<reference evidence="1" key="3">
    <citation type="submission" date="2014-01" db="EMBL/GenBank/DDBJ databases">
        <title>Evolution of pathogenesis and genome organization in the Tremellales.</title>
        <authorList>
            <person name="Cuomo C."/>
            <person name="Litvintseva A."/>
            <person name="Heitman J."/>
            <person name="Chen Y."/>
            <person name="Sun S."/>
            <person name="Springer D."/>
            <person name="Dromer F."/>
            <person name="Young S."/>
            <person name="Zeng Q."/>
            <person name="Chapman S."/>
            <person name="Gujja S."/>
            <person name="Saif S."/>
            <person name="Birren B."/>
        </authorList>
    </citation>
    <scope>NUCLEOTIDE SEQUENCE</scope>
    <source>
        <strain evidence="1">CBS 10118</strain>
    </source>
</reference>
<dbReference type="RefSeq" id="XP_019047648.1">
    <property type="nucleotide sequence ID" value="XM_019190900.1"/>
</dbReference>
<dbReference type="AlphaFoldDB" id="A0A1B9G6F1"/>
<keyword evidence="3" id="KW-1185">Reference proteome</keyword>
<gene>
    <name evidence="1" type="ORF">I302_04264</name>
    <name evidence="2" type="ORF">I302_100890</name>
</gene>
<evidence type="ECO:0000313" key="3">
    <source>
        <dbReference type="Proteomes" id="UP000092730"/>
    </source>
</evidence>
<dbReference type="EMBL" id="CP144541">
    <property type="protein sequence ID" value="WVW78927.1"/>
    <property type="molecule type" value="Genomic_DNA"/>
</dbReference>
<name>A0A1B9G6F1_9TREE</name>
<reference evidence="2" key="2">
    <citation type="submission" date="2013-07" db="EMBL/GenBank/DDBJ databases">
        <authorList>
            <consortium name="The Broad Institute Genome Sequencing Platform"/>
            <person name="Cuomo C."/>
            <person name="Litvintseva A."/>
            <person name="Chen Y."/>
            <person name="Heitman J."/>
            <person name="Sun S."/>
            <person name="Springer D."/>
            <person name="Dromer F."/>
            <person name="Young S.K."/>
            <person name="Zeng Q."/>
            <person name="Gargeya S."/>
            <person name="Fitzgerald M."/>
            <person name="Abouelleil A."/>
            <person name="Alvarado L."/>
            <person name="Berlin A.M."/>
            <person name="Chapman S.B."/>
            <person name="Dewar J."/>
            <person name="Goldberg J."/>
            <person name="Griggs A."/>
            <person name="Gujja S."/>
            <person name="Hansen M."/>
            <person name="Howarth C."/>
            <person name="Imamovic A."/>
            <person name="Larimer J."/>
            <person name="McCowan C."/>
            <person name="Murphy C."/>
            <person name="Pearson M."/>
            <person name="Priest M."/>
            <person name="Roberts A."/>
            <person name="Saif S."/>
            <person name="Shea T."/>
            <person name="Sykes S."/>
            <person name="Wortman J."/>
            <person name="Nusbaum C."/>
            <person name="Birren B."/>
        </authorList>
    </citation>
    <scope>NUCLEOTIDE SEQUENCE</scope>
    <source>
        <strain evidence="2">CBS 10118</strain>
    </source>
</reference>
<reference evidence="1" key="1">
    <citation type="submission" date="2013-07" db="EMBL/GenBank/DDBJ databases">
        <title>The Genome Sequence of Cryptococcus bestiolae CBS10118.</title>
        <authorList>
            <consortium name="The Broad Institute Genome Sequencing Platform"/>
            <person name="Cuomo C."/>
            <person name="Litvintseva A."/>
            <person name="Chen Y."/>
            <person name="Heitman J."/>
            <person name="Sun S."/>
            <person name="Springer D."/>
            <person name="Dromer F."/>
            <person name="Young S.K."/>
            <person name="Zeng Q."/>
            <person name="Gargeya S."/>
            <person name="Fitzgerald M."/>
            <person name="Abouelleil A."/>
            <person name="Alvarado L."/>
            <person name="Berlin A.M."/>
            <person name="Chapman S.B."/>
            <person name="Dewar J."/>
            <person name="Goldberg J."/>
            <person name="Griggs A."/>
            <person name="Gujja S."/>
            <person name="Hansen M."/>
            <person name="Howarth C."/>
            <person name="Imamovic A."/>
            <person name="Larimer J."/>
            <person name="McCowan C."/>
            <person name="Murphy C."/>
            <person name="Pearson M."/>
            <person name="Priest M."/>
            <person name="Roberts A."/>
            <person name="Saif S."/>
            <person name="Shea T."/>
            <person name="Sykes S."/>
            <person name="Wortman J."/>
            <person name="Nusbaum C."/>
            <person name="Birren B."/>
        </authorList>
    </citation>
    <scope>NUCLEOTIDE SEQUENCE [LARGE SCALE GENOMIC DNA]</scope>
    <source>
        <strain evidence="1">CBS 10118</strain>
    </source>
</reference>
<dbReference type="Proteomes" id="UP000092730">
    <property type="component" value="Chromosome 1"/>
</dbReference>
<reference evidence="2" key="4">
    <citation type="submission" date="2024-02" db="EMBL/GenBank/DDBJ databases">
        <title>Comparative genomics of Cryptococcus and Kwoniella reveals pathogenesis evolution and contrasting modes of karyotype evolution via chromosome fusion or intercentromeric recombination.</title>
        <authorList>
            <person name="Coelho M.A."/>
            <person name="David-Palma M."/>
            <person name="Shea T."/>
            <person name="Bowers K."/>
            <person name="McGinley-Smith S."/>
            <person name="Mohammad A.W."/>
            <person name="Gnirke A."/>
            <person name="Yurkov A.M."/>
            <person name="Nowrousian M."/>
            <person name="Sun S."/>
            <person name="Cuomo C.A."/>
            <person name="Heitman J."/>
        </authorList>
    </citation>
    <scope>NUCLEOTIDE SEQUENCE</scope>
    <source>
        <strain evidence="2">CBS 10118</strain>
    </source>
</reference>
<organism evidence="1">
    <name type="scientific">Kwoniella bestiolae CBS 10118</name>
    <dbReference type="NCBI Taxonomy" id="1296100"/>
    <lineage>
        <taxon>Eukaryota</taxon>
        <taxon>Fungi</taxon>
        <taxon>Dikarya</taxon>
        <taxon>Basidiomycota</taxon>
        <taxon>Agaricomycotina</taxon>
        <taxon>Tremellomycetes</taxon>
        <taxon>Tremellales</taxon>
        <taxon>Cryptococcaceae</taxon>
        <taxon>Kwoniella</taxon>
    </lineage>
</organism>
<dbReference type="KEGG" id="kbi:30208663"/>
<evidence type="ECO:0000313" key="1">
    <source>
        <dbReference type="EMBL" id="OCF26578.1"/>
    </source>
</evidence>
<dbReference type="EMBL" id="KI894020">
    <property type="protein sequence ID" value="OCF26578.1"/>
    <property type="molecule type" value="Genomic_DNA"/>
</dbReference>
<proteinExistence type="predicted"/>
<dbReference type="VEuPathDB" id="FungiDB:I302_04264"/>
<accession>A0A1B9G6F1</accession>
<sequence>MNRSGLSTGVLHDGQVHTKSTIYYHLEHGRERISDGAFTYTVHPGSCQSITKTGRDFGMEVRSRLHESRKYLHDEESAKNHAQQMIASVAESRRYLAQYCMTIPLKTESSVNSLAKLVDQSDANDSQPGYPVFVLITEQLDWNPSFTRLEDHAIYLSPQLTKGGTLKRRRQELGIFADVLKKWKVFSEATANDMAQTRFPDIKVVSIPVTDSTELFEHGLLKKTTELSNGERLTTWSTKLFPKS</sequence>
<dbReference type="GeneID" id="30208663"/>